<evidence type="ECO:0000313" key="2">
    <source>
        <dbReference type="Proteomes" id="UP000593567"/>
    </source>
</evidence>
<accession>A0A7J7K8U8</accession>
<dbReference type="EMBL" id="VXIV02000944">
    <property type="protein sequence ID" value="KAF6035059.1"/>
    <property type="molecule type" value="Genomic_DNA"/>
</dbReference>
<dbReference type="AlphaFoldDB" id="A0A7J7K8U8"/>
<gene>
    <name evidence="1" type="ORF">EB796_006634</name>
</gene>
<organism evidence="1 2">
    <name type="scientific">Bugula neritina</name>
    <name type="common">Brown bryozoan</name>
    <name type="synonym">Sertularia neritina</name>
    <dbReference type="NCBI Taxonomy" id="10212"/>
    <lineage>
        <taxon>Eukaryota</taxon>
        <taxon>Metazoa</taxon>
        <taxon>Spiralia</taxon>
        <taxon>Lophotrochozoa</taxon>
        <taxon>Bryozoa</taxon>
        <taxon>Gymnolaemata</taxon>
        <taxon>Cheilostomatida</taxon>
        <taxon>Flustrina</taxon>
        <taxon>Buguloidea</taxon>
        <taxon>Bugulidae</taxon>
        <taxon>Bugula</taxon>
    </lineage>
</organism>
<comment type="caution">
    <text evidence="1">The sequence shown here is derived from an EMBL/GenBank/DDBJ whole genome shotgun (WGS) entry which is preliminary data.</text>
</comment>
<name>A0A7J7K8U8_BUGNE</name>
<keyword evidence="2" id="KW-1185">Reference proteome</keyword>
<protein>
    <submittedName>
        <fullName evidence="1">Uncharacterized protein</fullName>
    </submittedName>
</protein>
<sequence length="86" mass="9653">MQNSCRRFQSIKSYLSLYKTEMGHIGRESDMSALVMDSQDTISNIVMATVATTQMPIHEVGLEKSKSIAFSNQKYLFVSMHSCLLG</sequence>
<dbReference type="Proteomes" id="UP000593567">
    <property type="component" value="Unassembled WGS sequence"/>
</dbReference>
<reference evidence="1" key="1">
    <citation type="submission" date="2020-06" db="EMBL/GenBank/DDBJ databases">
        <title>Draft genome of Bugula neritina, a colonial animal packing powerful symbionts and potential medicines.</title>
        <authorList>
            <person name="Rayko M."/>
        </authorList>
    </citation>
    <scope>NUCLEOTIDE SEQUENCE [LARGE SCALE GENOMIC DNA]</scope>
    <source>
        <strain evidence="1">Kwan_BN1</strain>
    </source>
</reference>
<evidence type="ECO:0000313" key="1">
    <source>
        <dbReference type="EMBL" id="KAF6035059.1"/>
    </source>
</evidence>
<proteinExistence type="predicted"/>